<dbReference type="Proteomes" id="UP001215712">
    <property type="component" value="Unassembled WGS sequence"/>
</dbReference>
<organism evidence="3 4">
    <name type="scientific">Penicillium malachiteum</name>
    <dbReference type="NCBI Taxonomy" id="1324776"/>
    <lineage>
        <taxon>Eukaryota</taxon>
        <taxon>Fungi</taxon>
        <taxon>Dikarya</taxon>
        <taxon>Ascomycota</taxon>
        <taxon>Pezizomycotina</taxon>
        <taxon>Eurotiomycetes</taxon>
        <taxon>Eurotiomycetidae</taxon>
        <taxon>Eurotiales</taxon>
        <taxon>Aspergillaceae</taxon>
        <taxon>Penicillium</taxon>
    </lineage>
</organism>
<name>A0AAD6MQW3_9EURO</name>
<dbReference type="PANTHER" id="PTHR43194">
    <property type="entry name" value="HYDROLASE ALPHA/BETA FOLD FAMILY"/>
    <property type="match status" value="1"/>
</dbReference>
<dbReference type="InterPro" id="IPR029058">
    <property type="entry name" value="AB_hydrolase_fold"/>
</dbReference>
<dbReference type="GO" id="GO:0017000">
    <property type="term" value="P:antibiotic biosynthetic process"/>
    <property type="evidence" value="ECO:0007669"/>
    <property type="project" value="UniProtKB-ARBA"/>
</dbReference>
<dbReference type="InterPro" id="IPR050228">
    <property type="entry name" value="Carboxylesterase_BioH"/>
</dbReference>
<dbReference type="SUPFAM" id="SSF53474">
    <property type="entry name" value="alpha/beta-Hydrolases"/>
    <property type="match status" value="1"/>
</dbReference>
<evidence type="ECO:0000313" key="4">
    <source>
        <dbReference type="Proteomes" id="UP001215712"/>
    </source>
</evidence>
<sequence>MTSNTLILPRSGSTPPTEPPTPIKAPSESTFTSTFGQLLPKATYIETPIGRIAYYSLPPKENRPENESGSDSISRVLFIHGVQTPAIGLYPLAHELSTRFPSTHCVFVDLWGHGLSDTPILPHSASLFHSLVTTVLDALNWDSAHLLGYSFGGSTAASFTAHWPERVKSMVLIAPAGLVQFEGFSSTEQKYLVGGEDVEVEAGKWVIEWLEGGDLVVPDDWEERVANGEVVAEAVRDWEMKVHEGHMASVVGIVRDGGVWGKHAEFMAAAKTGVPEFCVLGELDDLCSVQDLEEVGMRNVAVVSEVGHGVVRQRVSEVASLVEEFWNSL</sequence>
<dbReference type="InterPro" id="IPR000073">
    <property type="entry name" value="AB_hydrolase_1"/>
</dbReference>
<dbReference type="PANTHER" id="PTHR43194:SF2">
    <property type="entry name" value="PEROXISOMAL MEMBRANE PROTEIN LPX1"/>
    <property type="match status" value="1"/>
</dbReference>
<reference evidence="3" key="1">
    <citation type="journal article" date="2023" name="IMA Fungus">
        <title>Comparative genomic study of the Penicillium genus elucidates a diverse pangenome and 15 lateral gene transfer events.</title>
        <authorList>
            <person name="Petersen C."/>
            <person name="Sorensen T."/>
            <person name="Nielsen M.R."/>
            <person name="Sondergaard T.E."/>
            <person name="Sorensen J.L."/>
            <person name="Fitzpatrick D.A."/>
            <person name="Frisvad J.C."/>
            <person name="Nielsen K.L."/>
        </authorList>
    </citation>
    <scope>NUCLEOTIDE SEQUENCE</scope>
    <source>
        <strain evidence="3">IBT 17514</strain>
    </source>
</reference>
<dbReference type="GO" id="GO:0016787">
    <property type="term" value="F:hydrolase activity"/>
    <property type="evidence" value="ECO:0007669"/>
    <property type="project" value="UniProtKB-KW"/>
</dbReference>
<evidence type="ECO:0000313" key="3">
    <source>
        <dbReference type="EMBL" id="KAJ5704029.1"/>
    </source>
</evidence>
<keyword evidence="4" id="KW-1185">Reference proteome</keyword>
<dbReference type="PRINTS" id="PR00111">
    <property type="entry name" value="ABHYDROLASE"/>
</dbReference>
<evidence type="ECO:0000259" key="2">
    <source>
        <dbReference type="Pfam" id="PF00561"/>
    </source>
</evidence>
<dbReference type="GO" id="GO:0072330">
    <property type="term" value="P:monocarboxylic acid biosynthetic process"/>
    <property type="evidence" value="ECO:0007669"/>
    <property type="project" value="UniProtKB-ARBA"/>
</dbReference>
<comment type="caution">
    <text evidence="3">The sequence shown here is derived from an EMBL/GenBank/DDBJ whole genome shotgun (WGS) entry which is preliminary data.</text>
</comment>
<proteinExistence type="predicted"/>
<dbReference type="Pfam" id="PF00561">
    <property type="entry name" value="Abhydrolase_1"/>
    <property type="match status" value="1"/>
</dbReference>
<feature type="region of interest" description="Disordered" evidence="1">
    <location>
        <begin position="1"/>
        <end position="29"/>
    </location>
</feature>
<protein>
    <submittedName>
        <fullName evidence="3">Valacyclovir hydrolase</fullName>
    </submittedName>
</protein>
<reference evidence="3" key="2">
    <citation type="submission" date="2023-01" db="EMBL/GenBank/DDBJ databases">
        <authorList>
            <person name="Petersen C."/>
        </authorList>
    </citation>
    <scope>NUCLEOTIDE SEQUENCE</scope>
    <source>
        <strain evidence="3">IBT 17514</strain>
    </source>
</reference>
<keyword evidence="3" id="KW-0378">Hydrolase</keyword>
<gene>
    <name evidence="3" type="ORF">N7493_011167</name>
</gene>
<accession>A0AAD6MQW3</accession>
<evidence type="ECO:0000256" key="1">
    <source>
        <dbReference type="SAM" id="MobiDB-lite"/>
    </source>
</evidence>
<dbReference type="AlphaFoldDB" id="A0AAD6MQW3"/>
<dbReference type="Gene3D" id="3.40.50.1820">
    <property type="entry name" value="alpha/beta hydrolase"/>
    <property type="match status" value="1"/>
</dbReference>
<dbReference type="EMBL" id="JAQJAN010000020">
    <property type="protein sequence ID" value="KAJ5704029.1"/>
    <property type="molecule type" value="Genomic_DNA"/>
</dbReference>
<feature type="domain" description="AB hydrolase-1" evidence="2">
    <location>
        <begin position="92"/>
        <end position="181"/>
    </location>
</feature>